<evidence type="ECO:0000313" key="2">
    <source>
        <dbReference type="Proteomes" id="UP000580839"/>
    </source>
</evidence>
<protein>
    <recommendedName>
        <fullName evidence="3">DUF3108 domain-containing protein</fullName>
    </recommendedName>
</protein>
<comment type="caution">
    <text evidence="1">The sequence shown here is derived from an EMBL/GenBank/DDBJ whole genome shotgun (WGS) entry which is preliminary data.</text>
</comment>
<dbReference type="SUPFAM" id="SSF159275">
    <property type="entry name" value="PA1994-like"/>
    <property type="match status" value="1"/>
</dbReference>
<evidence type="ECO:0008006" key="3">
    <source>
        <dbReference type="Google" id="ProtNLM"/>
    </source>
</evidence>
<gene>
    <name evidence="1" type="ORF">HOP12_06185</name>
</gene>
<name>A0A849SMB4_UNCEI</name>
<evidence type="ECO:0000313" key="1">
    <source>
        <dbReference type="EMBL" id="NOT33744.1"/>
    </source>
</evidence>
<organism evidence="1 2">
    <name type="scientific">Eiseniibacteriota bacterium</name>
    <dbReference type="NCBI Taxonomy" id="2212470"/>
    <lineage>
        <taxon>Bacteria</taxon>
        <taxon>Candidatus Eiseniibacteriota</taxon>
    </lineage>
</organism>
<dbReference type="Pfam" id="PF06475">
    <property type="entry name" value="Glycolipid_bind"/>
    <property type="match status" value="1"/>
</dbReference>
<dbReference type="EMBL" id="JABFRW010000070">
    <property type="protein sequence ID" value="NOT33744.1"/>
    <property type="molecule type" value="Genomic_DNA"/>
</dbReference>
<dbReference type="InterPro" id="IPR009467">
    <property type="entry name" value="Glycolipid-bd_prot_put"/>
</dbReference>
<reference evidence="1 2" key="1">
    <citation type="submission" date="2020-04" db="EMBL/GenBank/DDBJ databases">
        <title>Metagenomic profiling of ammonia- and methane-oxidizing microorganisms in a Dutch drinking water treatment plant.</title>
        <authorList>
            <person name="Poghosyan L."/>
            <person name="Leucker S."/>
        </authorList>
    </citation>
    <scope>NUCLEOTIDE SEQUENCE [LARGE SCALE GENOMIC DNA]</scope>
    <source>
        <strain evidence="1">S-RSF-IL-03</strain>
    </source>
</reference>
<dbReference type="AlphaFoldDB" id="A0A849SMB4"/>
<accession>A0A849SMB4</accession>
<sequence>MIPSQVIATGRYQQFFAGEPCGDEVWRLETGAGEIVVAGEHTLVAPHPLPNVHRYRVALSAEWRVKSLDVEWQVGGRELVANHAVEGTRWRAHIESQGHARSQEGDYPLGCEVEYPTHLFNTFMLSKRDFALGGEHEFAVLRIGPPLMAVSPAQMLLRCVEHGTVEGPNGPVAAKRYVLSVPPAPESEGYTFWADEHDIVLASFEGLDTTRPWMTLVEYQRL</sequence>
<dbReference type="Proteomes" id="UP000580839">
    <property type="component" value="Unassembled WGS sequence"/>
</dbReference>
<proteinExistence type="predicted"/>